<dbReference type="PANTHER" id="PTHR11468:SF3">
    <property type="entry name" value="GLYCOGEN PHOSPHORYLASE, LIVER FORM"/>
    <property type="match status" value="1"/>
</dbReference>
<dbReference type="Gene3D" id="3.40.50.2000">
    <property type="entry name" value="Glycogen Phosphorylase B"/>
    <property type="match status" value="1"/>
</dbReference>
<comment type="similarity">
    <text evidence="1 2">Belongs to the glycogen phosphorylase family.</text>
</comment>
<keyword evidence="2" id="KW-0328">Glycosyltransferase</keyword>
<dbReference type="EMBL" id="CAJMWY010000223">
    <property type="protein sequence ID" value="CAE6422685.1"/>
    <property type="molecule type" value="Genomic_DNA"/>
</dbReference>
<dbReference type="PANTHER" id="PTHR11468">
    <property type="entry name" value="GLYCOGEN PHOSPHORYLASE"/>
    <property type="match status" value="1"/>
</dbReference>
<dbReference type="AlphaFoldDB" id="A0A8H2XCM8"/>
<dbReference type="EC" id="2.4.1.1" evidence="2"/>
<evidence type="ECO:0000313" key="4">
    <source>
        <dbReference type="Proteomes" id="UP000663861"/>
    </source>
</evidence>
<dbReference type="Proteomes" id="UP000663861">
    <property type="component" value="Unassembled WGS sequence"/>
</dbReference>
<comment type="function">
    <text evidence="2">Allosteric enzyme that catalyzes the rate-limiting step in glycogen catabolism, the phosphorolytic cleavage of glycogen to produce glucose-1-phosphate, and plays a central role in maintaining cellular and organismal glucose homeostasis.</text>
</comment>
<dbReference type="GO" id="GO:0005980">
    <property type="term" value="P:glycogen catabolic process"/>
    <property type="evidence" value="ECO:0007669"/>
    <property type="project" value="TreeGrafter"/>
</dbReference>
<keyword evidence="2" id="KW-0119">Carbohydrate metabolism</keyword>
<dbReference type="GO" id="GO:0008184">
    <property type="term" value="F:glycogen phosphorylase activity"/>
    <property type="evidence" value="ECO:0007669"/>
    <property type="project" value="InterPro"/>
</dbReference>
<reference evidence="3" key="1">
    <citation type="submission" date="2021-01" db="EMBL/GenBank/DDBJ databases">
        <authorList>
            <person name="Kaushik A."/>
        </authorList>
    </citation>
    <scope>NUCLEOTIDE SEQUENCE</scope>
    <source>
        <strain evidence="3">AG4-RS23</strain>
    </source>
</reference>
<dbReference type="GO" id="GO:0005737">
    <property type="term" value="C:cytoplasm"/>
    <property type="evidence" value="ECO:0007669"/>
    <property type="project" value="TreeGrafter"/>
</dbReference>
<dbReference type="SUPFAM" id="SSF53756">
    <property type="entry name" value="UDP-Glycosyltransferase/glycogen phosphorylase"/>
    <property type="match status" value="1"/>
</dbReference>
<keyword evidence="2" id="KW-0663">Pyridoxal phosphate</keyword>
<dbReference type="Pfam" id="PF00343">
    <property type="entry name" value="Phosphorylase"/>
    <property type="match status" value="1"/>
</dbReference>
<comment type="caution">
    <text evidence="3">The sequence shown here is derived from an EMBL/GenBank/DDBJ whole genome shotgun (WGS) entry which is preliminary data.</text>
</comment>
<name>A0A8H2XCM8_9AGAM</name>
<comment type="cofactor">
    <cofactor evidence="2">
        <name>pyridoxal 5'-phosphate</name>
        <dbReference type="ChEBI" id="CHEBI:597326"/>
    </cofactor>
</comment>
<evidence type="ECO:0000256" key="2">
    <source>
        <dbReference type="RuleBase" id="RU000587"/>
    </source>
</evidence>
<evidence type="ECO:0000313" key="3">
    <source>
        <dbReference type="EMBL" id="CAE6422685.1"/>
    </source>
</evidence>
<gene>
    <name evidence="3" type="ORF">RDB_LOCUS15443</name>
</gene>
<keyword evidence="2" id="KW-0808">Transferase</keyword>
<sequence>MTMTRPGFSKLWHKCMYLMTNVLIVNVAKVINNDPDVKGLMTALICPNYCVSLAEIWIPAADISEHISTAGTEAAVSFFDRISRLSGALLLGAVDGANIEIAEEAGEENGGKLLECHVAHLYHGLDIPTHSEQRVGFRKDGI</sequence>
<dbReference type="GO" id="GO:0030170">
    <property type="term" value="F:pyridoxal phosphate binding"/>
    <property type="evidence" value="ECO:0007669"/>
    <property type="project" value="TreeGrafter"/>
</dbReference>
<evidence type="ECO:0000256" key="1">
    <source>
        <dbReference type="ARBA" id="ARBA00006047"/>
    </source>
</evidence>
<dbReference type="InterPro" id="IPR000811">
    <property type="entry name" value="Glyco_trans_35"/>
</dbReference>
<proteinExistence type="inferred from homology"/>
<comment type="catalytic activity">
    <reaction evidence="2">
        <text>[(1-&gt;4)-alpha-D-glucosyl](n) + phosphate = [(1-&gt;4)-alpha-D-glucosyl](n-1) + alpha-D-glucose 1-phosphate</text>
        <dbReference type="Rhea" id="RHEA:41732"/>
        <dbReference type="Rhea" id="RHEA-COMP:9584"/>
        <dbReference type="Rhea" id="RHEA-COMP:9586"/>
        <dbReference type="ChEBI" id="CHEBI:15444"/>
        <dbReference type="ChEBI" id="CHEBI:43474"/>
        <dbReference type="ChEBI" id="CHEBI:58601"/>
        <dbReference type="EC" id="2.4.1.1"/>
    </reaction>
</comment>
<protein>
    <recommendedName>
        <fullName evidence="2">Alpha-1,4 glucan phosphorylase</fullName>
        <ecNumber evidence="2">2.4.1.1</ecNumber>
    </recommendedName>
</protein>
<organism evidence="3 4">
    <name type="scientific">Rhizoctonia solani</name>
    <dbReference type="NCBI Taxonomy" id="456999"/>
    <lineage>
        <taxon>Eukaryota</taxon>
        <taxon>Fungi</taxon>
        <taxon>Dikarya</taxon>
        <taxon>Basidiomycota</taxon>
        <taxon>Agaricomycotina</taxon>
        <taxon>Agaricomycetes</taxon>
        <taxon>Cantharellales</taxon>
        <taxon>Ceratobasidiaceae</taxon>
        <taxon>Rhizoctonia</taxon>
    </lineage>
</organism>
<accession>A0A8H2XCM8</accession>